<sequence length="96" mass="10910">MFFNQRAFILPDTRSSTAARNSQRSLYASATAIAFEGTMSVKVLFTVALFSIFYYEAVSGLEYPSGCGICVCREYKCQKFRCTKVRFFMSPEYSSQ</sequence>
<evidence type="ECO:0000313" key="2">
    <source>
        <dbReference type="Proteomes" id="UP001321473"/>
    </source>
</evidence>
<evidence type="ECO:0000313" key="1">
    <source>
        <dbReference type="EMBL" id="KAK8763687.1"/>
    </source>
</evidence>
<gene>
    <name evidence="1" type="ORF">V5799_033702</name>
</gene>
<dbReference type="Proteomes" id="UP001321473">
    <property type="component" value="Unassembled WGS sequence"/>
</dbReference>
<protein>
    <submittedName>
        <fullName evidence="1">Uncharacterized protein</fullName>
    </submittedName>
</protein>
<name>A0AAQ4DMJ7_AMBAM</name>
<dbReference type="AlphaFoldDB" id="A0AAQ4DMJ7"/>
<reference evidence="1 2" key="1">
    <citation type="journal article" date="2023" name="Arcadia Sci">
        <title>De novo assembly of a long-read Amblyomma americanum tick genome.</title>
        <authorList>
            <person name="Chou S."/>
            <person name="Poskanzer K.E."/>
            <person name="Rollins M."/>
            <person name="Thuy-Boun P.S."/>
        </authorList>
    </citation>
    <scope>NUCLEOTIDE SEQUENCE [LARGE SCALE GENOMIC DNA]</scope>
    <source>
        <strain evidence="1">F_SG_1</strain>
        <tissue evidence="1">Salivary glands</tissue>
    </source>
</reference>
<organism evidence="1 2">
    <name type="scientific">Amblyomma americanum</name>
    <name type="common">Lone star tick</name>
    <dbReference type="NCBI Taxonomy" id="6943"/>
    <lineage>
        <taxon>Eukaryota</taxon>
        <taxon>Metazoa</taxon>
        <taxon>Ecdysozoa</taxon>
        <taxon>Arthropoda</taxon>
        <taxon>Chelicerata</taxon>
        <taxon>Arachnida</taxon>
        <taxon>Acari</taxon>
        <taxon>Parasitiformes</taxon>
        <taxon>Ixodida</taxon>
        <taxon>Ixodoidea</taxon>
        <taxon>Ixodidae</taxon>
        <taxon>Amblyomminae</taxon>
        <taxon>Amblyomma</taxon>
    </lineage>
</organism>
<proteinExistence type="predicted"/>
<accession>A0AAQ4DMJ7</accession>
<keyword evidence="2" id="KW-1185">Reference proteome</keyword>
<dbReference type="EMBL" id="JARKHS020029076">
    <property type="protein sequence ID" value="KAK8763687.1"/>
    <property type="molecule type" value="Genomic_DNA"/>
</dbReference>
<comment type="caution">
    <text evidence="1">The sequence shown here is derived from an EMBL/GenBank/DDBJ whole genome shotgun (WGS) entry which is preliminary data.</text>
</comment>